<dbReference type="GO" id="GO:0048029">
    <property type="term" value="F:monosaccharide binding"/>
    <property type="evidence" value="ECO:0007669"/>
    <property type="project" value="TreeGrafter"/>
</dbReference>
<evidence type="ECO:0000256" key="1">
    <source>
        <dbReference type="ARBA" id="ARBA00004926"/>
    </source>
</evidence>
<evidence type="ECO:0000256" key="6">
    <source>
        <dbReference type="ARBA" id="ARBA00029321"/>
    </source>
</evidence>
<name>A0A7C3C9F2_9PROT</name>
<dbReference type="AlphaFoldDB" id="A0A7C3C9F2"/>
<dbReference type="PROSITE" id="PS00765">
    <property type="entry name" value="P_GLUCOSE_ISOMERASE_1"/>
    <property type="match status" value="1"/>
</dbReference>
<dbReference type="Proteomes" id="UP000886042">
    <property type="component" value="Unassembled WGS sequence"/>
</dbReference>
<dbReference type="Pfam" id="PF00342">
    <property type="entry name" value="PGI"/>
    <property type="match status" value="1"/>
</dbReference>
<keyword evidence="4 7" id="KW-0324">Glycolysis</keyword>
<dbReference type="InterPro" id="IPR046348">
    <property type="entry name" value="SIS_dom_sf"/>
</dbReference>
<dbReference type="PANTHER" id="PTHR11469:SF1">
    <property type="entry name" value="GLUCOSE-6-PHOSPHATE ISOMERASE"/>
    <property type="match status" value="1"/>
</dbReference>
<dbReference type="InterPro" id="IPR035476">
    <property type="entry name" value="SIS_PGI_1"/>
</dbReference>
<comment type="similarity">
    <text evidence="2 7 8">Belongs to the GPI family.</text>
</comment>
<protein>
    <recommendedName>
        <fullName evidence="7">Glucose-6-phosphate isomerase</fullName>
        <shortName evidence="7">GPI</shortName>
        <ecNumber evidence="7">5.3.1.9</ecNumber>
    </recommendedName>
    <alternativeName>
        <fullName evidence="7">Phosphoglucose isomerase</fullName>
        <shortName evidence="7">PGI</shortName>
    </alternativeName>
    <alternativeName>
        <fullName evidence="7">Phosphohexose isomerase</fullName>
        <shortName evidence="7">PHI</shortName>
    </alternativeName>
</protein>
<dbReference type="PROSITE" id="PS00174">
    <property type="entry name" value="P_GLUCOSE_ISOMERASE_2"/>
    <property type="match status" value="1"/>
</dbReference>
<organism evidence="9 10">
    <name type="scientific">Hellea balneolensis</name>
    <dbReference type="NCBI Taxonomy" id="287478"/>
    <lineage>
        <taxon>Bacteria</taxon>
        <taxon>Pseudomonadati</taxon>
        <taxon>Pseudomonadota</taxon>
        <taxon>Alphaproteobacteria</taxon>
        <taxon>Maricaulales</taxon>
        <taxon>Robiginitomaculaceae</taxon>
        <taxon>Hellea</taxon>
    </lineage>
</organism>
<evidence type="ECO:0000256" key="4">
    <source>
        <dbReference type="ARBA" id="ARBA00023152"/>
    </source>
</evidence>
<dbReference type="UniPathway" id="UPA00138"/>
<dbReference type="CDD" id="cd05016">
    <property type="entry name" value="SIS_PGI_2"/>
    <property type="match status" value="1"/>
</dbReference>
<dbReference type="InterPro" id="IPR001672">
    <property type="entry name" value="G6P_Isomerase"/>
</dbReference>
<dbReference type="NCBIfam" id="NF001211">
    <property type="entry name" value="PRK00179.1"/>
    <property type="match status" value="1"/>
</dbReference>
<comment type="function">
    <text evidence="7">Catalyzes the reversible isomerization of glucose-6-phosphate to fructose-6-phosphate.</text>
</comment>
<evidence type="ECO:0000256" key="2">
    <source>
        <dbReference type="ARBA" id="ARBA00006604"/>
    </source>
</evidence>
<dbReference type="InterPro" id="IPR018189">
    <property type="entry name" value="Phosphoglucose_isomerase_CS"/>
</dbReference>
<keyword evidence="5 7" id="KW-0413">Isomerase</keyword>
<dbReference type="GO" id="GO:0097367">
    <property type="term" value="F:carbohydrate derivative binding"/>
    <property type="evidence" value="ECO:0007669"/>
    <property type="project" value="InterPro"/>
</dbReference>
<dbReference type="CDD" id="cd05015">
    <property type="entry name" value="SIS_PGI_1"/>
    <property type="match status" value="1"/>
</dbReference>
<dbReference type="GO" id="GO:0005829">
    <property type="term" value="C:cytosol"/>
    <property type="evidence" value="ECO:0007669"/>
    <property type="project" value="TreeGrafter"/>
</dbReference>
<sequence>MADLFADDPQRVSHMSHACTGLHVDFSKQKISPEILDTLLELAEHAKVETWRDRLFAGENINTTENRAVLHPALRGSTTNMAICKHVDDMSARTRAFADRLRQDRSYKAVVHIGIGGSDIGPRLCADALRAKYNPLFDLRFVNNIDGASINDALHGLDPQTTLVIIVSKSFGTQETKINGKAAKAWLGNHAARNMVAVTANPKAAKDFGIVDDHIFAFWEWVGGRFSVWSAVSLSLQITYGPDVFDQFLAGARDMDTHFTTAAPAQNIPILMAMVGIWNRNFLNCDTQAIVPYARRLRKFPAFLQQLGMESNGKSTTRDGEDAGHTCPIIWGDEGTNAQHAFFQFLHQSHTLVPVDFICTLRDDEHHTAHHRILLANCFAQSEALMRGKSLDEVQHELQDAGMSKDDITKLAQHKTFRGNRPSTTIALKRLDARTLGALIALYEHKTFVQSVVWNINAFDQWGVELGKDLATTILDELQGGDTQDHDSSTLALIALAQKATNA</sequence>
<dbReference type="Gene3D" id="3.40.50.10490">
    <property type="entry name" value="Glucose-6-phosphate isomerase like protein, domain 1"/>
    <property type="match status" value="2"/>
</dbReference>
<dbReference type="Gene3D" id="1.10.1390.10">
    <property type="match status" value="1"/>
</dbReference>
<keyword evidence="7" id="KW-0963">Cytoplasm</keyword>
<dbReference type="PRINTS" id="PR00662">
    <property type="entry name" value="G6PISOMERASE"/>
</dbReference>
<evidence type="ECO:0000313" key="9">
    <source>
        <dbReference type="EMBL" id="HFB54986.1"/>
    </source>
</evidence>
<feature type="active site" description="Proton donor" evidence="7">
    <location>
        <position position="310"/>
    </location>
</feature>
<dbReference type="GO" id="GO:0051156">
    <property type="term" value="P:glucose 6-phosphate metabolic process"/>
    <property type="evidence" value="ECO:0007669"/>
    <property type="project" value="TreeGrafter"/>
</dbReference>
<dbReference type="PANTHER" id="PTHR11469">
    <property type="entry name" value="GLUCOSE-6-PHOSPHATE ISOMERASE"/>
    <property type="match status" value="1"/>
</dbReference>
<dbReference type="InterPro" id="IPR035482">
    <property type="entry name" value="SIS_PGI_2"/>
</dbReference>
<comment type="pathway">
    <text evidence="1 7 8">Carbohydrate degradation; glycolysis; D-glyceraldehyde 3-phosphate and glycerone phosphate from D-glucose: step 2/4.</text>
</comment>
<dbReference type="EMBL" id="DRMN01000237">
    <property type="protein sequence ID" value="HFB54986.1"/>
    <property type="molecule type" value="Genomic_DNA"/>
</dbReference>
<dbReference type="UniPathway" id="UPA00109">
    <property type="reaction ID" value="UER00181"/>
</dbReference>
<evidence type="ECO:0000256" key="8">
    <source>
        <dbReference type="RuleBase" id="RU000612"/>
    </source>
</evidence>
<comment type="caution">
    <text evidence="9">The sequence shown here is derived from an EMBL/GenBank/DDBJ whole genome shotgun (WGS) entry which is preliminary data.</text>
</comment>
<reference evidence="9" key="1">
    <citation type="journal article" date="2020" name="mSystems">
        <title>Genome- and Community-Level Interaction Insights into Carbon Utilization and Element Cycling Functions of Hydrothermarchaeota in Hydrothermal Sediment.</title>
        <authorList>
            <person name="Zhou Z."/>
            <person name="Liu Y."/>
            <person name="Xu W."/>
            <person name="Pan J."/>
            <person name="Luo Z.H."/>
            <person name="Li M."/>
        </authorList>
    </citation>
    <scope>NUCLEOTIDE SEQUENCE [LARGE SCALE GENOMIC DNA]</scope>
    <source>
        <strain evidence="9">HyVt-489</strain>
    </source>
</reference>
<accession>A0A7C3C9F2</accession>
<dbReference type="GO" id="GO:0004347">
    <property type="term" value="F:glucose-6-phosphate isomerase activity"/>
    <property type="evidence" value="ECO:0007669"/>
    <property type="project" value="UniProtKB-UniRule"/>
</dbReference>
<dbReference type="GO" id="GO:0006094">
    <property type="term" value="P:gluconeogenesis"/>
    <property type="evidence" value="ECO:0007669"/>
    <property type="project" value="UniProtKB-UniRule"/>
</dbReference>
<comment type="pathway">
    <text evidence="7">Carbohydrate biosynthesis; gluconeogenesis.</text>
</comment>
<evidence type="ECO:0000256" key="7">
    <source>
        <dbReference type="HAMAP-Rule" id="MF_00473"/>
    </source>
</evidence>
<dbReference type="EC" id="5.3.1.9" evidence="7"/>
<comment type="catalytic activity">
    <reaction evidence="6 7 8">
        <text>alpha-D-glucose 6-phosphate = beta-D-fructose 6-phosphate</text>
        <dbReference type="Rhea" id="RHEA:11816"/>
        <dbReference type="ChEBI" id="CHEBI:57634"/>
        <dbReference type="ChEBI" id="CHEBI:58225"/>
        <dbReference type="EC" id="5.3.1.9"/>
    </reaction>
</comment>
<feature type="active site" evidence="7">
    <location>
        <position position="340"/>
    </location>
</feature>
<evidence type="ECO:0000256" key="5">
    <source>
        <dbReference type="ARBA" id="ARBA00023235"/>
    </source>
</evidence>
<proteinExistence type="inferred from homology"/>
<dbReference type="InterPro" id="IPR023096">
    <property type="entry name" value="G6P_Isomerase_C"/>
</dbReference>
<dbReference type="PROSITE" id="PS51463">
    <property type="entry name" value="P_GLUCOSE_ISOMERASE_3"/>
    <property type="match status" value="1"/>
</dbReference>
<dbReference type="GO" id="GO:0006096">
    <property type="term" value="P:glycolytic process"/>
    <property type="evidence" value="ECO:0007669"/>
    <property type="project" value="UniProtKB-UniRule"/>
</dbReference>
<evidence type="ECO:0000256" key="3">
    <source>
        <dbReference type="ARBA" id="ARBA00022432"/>
    </source>
</evidence>
<feature type="active site" evidence="7">
    <location>
        <position position="468"/>
    </location>
</feature>
<dbReference type="HAMAP" id="MF_00473">
    <property type="entry name" value="G6P_isomerase"/>
    <property type="match status" value="1"/>
</dbReference>
<dbReference type="SUPFAM" id="SSF53697">
    <property type="entry name" value="SIS domain"/>
    <property type="match status" value="1"/>
</dbReference>
<gene>
    <name evidence="7" type="primary">pgi</name>
    <name evidence="9" type="ORF">ENJ46_03600</name>
</gene>
<evidence type="ECO:0000313" key="10">
    <source>
        <dbReference type="Proteomes" id="UP000886042"/>
    </source>
</evidence>
<comment type="subcellular location">
    <subcellularLocation>
        <location evidence="7">Cytoplasm</location>
    </subcellularLocation>
</comment>
<keyword evidence="3 7" id="KW-0312">Gluconeogenesis</keyword>